<organism evidence="1">
    <name type="scientific">human gut metagenome</name>
    <dbReference type="NCBI Taxonomy" id="408170"/>
    <lineage>
        <taxon>unclassified sequences</taxon>
        <taxon>metagenomes</taxon>
        <taxon>organismal metagenomes</taxon>
    </lineage>
</organism>
<sequence length="210" mass="24122">MDYVVGTKTTGRTMAFASNFMPLLPEDTEFASKWLSLCMAHMEEGIHDAIKAYEYMGRFYVQEGNKRVSVLKYFGADSIFATVTRVVPRFNDTPEIREYYEFMEYYPLCGLYRLHFTQEGSFARLQKALGKAPDEKWTADDKAEVVSLMNWITKAYNAHGGDKMRTTPADVMLLLLRLYKLDELKTYSPAQFAAAIDAVWDNVLALERPE</sequence>
<dbReference type="AlphaFoldDB" id="K1T2U1"/>
<name>K1T2U1_9ZZZZ</name>
<feature type="non-terminal residue" evidence="1">
    <location>
        <position position="210"/>
    </location>
</feature>
<gene>
    <name evidence="1" type="ORF">OBE_07099</name>
</gene>
<comment type="caution">
    <text evidence="1">The sequence shown here is derived from an EMBL/GenBank/DDBJ whole genome shotgun (WGS) entry which is preliminary data.</text>
</comment>
<evidence type="ECO:0000313" key="1">
    <source>
        <dbReference type="EMBL" id="EKC64163.1"/>
    </source>
</evidence>
<proteinExistence type="predicted"/>
<accession>K1T2U1</accession>
<dbReference type="EMBL" id="AJWZ01004874">
    <property type="protein sequence ID" value="EKC64163.1"/>
    <property type="molecule type" value="Genomic_DNA"/>
</dbReference>
<keyword evidence="1" id="KW-0449">Lipoprotein</keyword>
<reference evidence="1" key="1">
    <citation type="journal article" date="2013" name="Environ. Microbiol.">
        <title>Microbiota from the distal guts of lean and obese adolescents exhibit partial functional redundancy besides clear differences in community structure.</title>
        <authorList>
            <person name="Ferrer M."/>
            <person name="Ruiz A."/>
            <person name="Lanza F."/>
            <person name="Haange S.B."/>
            <person name="Oberbach A."/>
            <person name="Till H."/>
            <person name="Bargiela R."/>
            <person name="Campoy C."/>
            <person name="Segura M.T."/>
            <person name="Richter M."/>
            <person name="von Bergen M."/>
            <person name="Seifert J."/>
            <person name="Suarez A."/>
        </authorList>
    </citation>
    <scope>NUCLEOTIDE SEQUENCE</scope>
</reference>
<protein>
    <submittedName>
        <fullName evidence="1">Basic membrane lipoprotein</fullName>
    </submittedName>
</protein>